<dbReference type="GO" id="GO:0003700">
    <property type="term" value="F:DNA-binding transcription factor activity"/>
    <property type="evidence" value="ECO:0007669"/>
    <property type="project" value="InterPro"/>
</dbReference>
<dbReference type="Gene3D" id="3.40.50.2300">
    <property type="match status" value="2"/>
</dbReference>
<evidence type="ECO:0000256" key="2">
    <source>
        <dbReference type="ARBA" id="ARBA00023125"/>
    </source>
</evidence>
<reference evidence="5 6" key="1">
    <citation type="submission" date="2009-01" db="EMBL/GenBank/DDBJ databases">
        <authorList>
            <person name="Fulton L."/>
            <person name="Clifton S."/>
            <person name="Fulton B."/>
            <person name="Xu J."/>
            <person name="Minx P."/>
            <person name="Pepin K.H."/>
            <person name="Johnson M."/>
            <person name="Bhonagiri V."/>
            <person name="Nash W.E."/>
            <person name="Mardis E.R."/>
            <person name="Wilson R.K."/>
        </authorList>
    </citation>
    <scope>NUCLEOTIDE SEQUENCE [LARGE SCALE GENOMIC DNA]</scope>
    <source>
        <strain evidence="6">DSM 10507 / JCM 14656 / S5a33</strain>
    </source>
</reference>
<organism evidence="5 6">
    <name type="scientific">Blautia hydrogenotrophica (strain DSM 10507 / JCM 14656 / S5a33)</name>
    <name type="common">Ruminococcus hydrogenotrophicus</name>
    <dbReference type="NCBI Taxonomy" id="476272"/>
    <lineage>
        <taxon>Bacteria</taxon>
        <taxon>Bacillati</taxon>
        <taxon>Bacillota</taxon>
        <taxon>Clostridia</taxon>
        <taxon>Lachnospirales</taxon>
        <taxon>Lachnospiraceae</taxon>
        <taxon>Blautia</taxon>
    </lineage>
</organism>
<dbReference type="CDD" id="cd07377">
    <property type="entry name" value="WHTH_GntR"/>
    <property type="match status" value="1"/>
</dbReference>
<dbReference type="RefSeq" id="WP_005951662.1">
    <property type="nucleotide sequence ID" value="NZ_CP136423.1"/>
</dbReference>
<dbReference type="Proteomes" id="UP000003100">
    <property type="component" value="Unassembled WGS sequence"/>
</dbReference>
<dbReference type="eggNOG" id="COG1609">
    <property type="taxonomic scope" value="Bacteria"/>
</dbReference>
<keyword evidence="2" id="KW-0238">DNA-binding</keyword>
<dbReference type="Gene3D" id="1.10.10.10">
    <property type="entry name" value="Winged helix-like DNA-binding domain superfamily/Winged helix DNA-binding domain"/>
    <property type="match status" value="1"/>
</dbReference>
<dbReference type="CDD" id="cd01541">
    <property type="entry name" value="PBP1_AraR"/>
    <property type="match status" value="1"/>
</dbReference>
<dbReference type="InterPro" id="IPR046335">
    <property type="entry name" value="LacI/GalR-like_sensor"/>
</dbReference>
<dbReference type="EMBL" id="ACBZ01000178">
    <property type="protein sequence ID" value="EEG47727.1"/>
    <property type="molecule type" value="Genomic_DNA"/>
</dbReference>
<keyword evidence="1" id="KW-0805">Transcription regulation</keyword>
<dbReference type="GO" id="GO:0000976">
    <property type="term" value="F:transcription cis-regulatory region binding"/>
    <property type="evidence" value="ECO:0007669"/>
    <property type="project" value="TreeGrafter"/>
</dbReference>
<reference evidence="5 6" key="2">
    <citation type="submission" date="2009-02" db="EMBL/GenBank/DDBJ databases">
        <title>Draft genome sequence of Blautia hydrogenotrophica DSM 10507 (Ruminococcus hydrogenotrophicus DSM 10507).</title>
        <authorList>
            <person name="Sudarsanam P."/>
            <person name="Ley R."/>
            <person name="Guruge J."/>
            <person name="Turnbaugh P.J."/>
            <person name="Mahowald M."/>
            <person name="Liep D."/>
            <person name="Gordon J."/>
        </authorList>
    </citation>
    <scope>NUCLEOTIDE SEQUENCE [LARGE SCALE GENOMIC DNA]</scope>
    <source>
        <strain evidence="6">DSM 10507 / JCM 14656 / S5a33</strain>
    </source>
</reference>
<dbReference type="InterPro" id="IPR036390">
    <property type="entry name" value="WH_DNA-bd_sf"/>
</dbReference>
<dbReference type="PROSITE" id="PS50949">
    <property type="entry name" value="HTH_GNTR"/>
    <property type="match status" value="1"/>
</dbReference>
<keyword evidence="3" id="KW-0804">Transcription</keyword>
<dbReference type="GeneID" id="86823204"/>
<name>C0CR61_BLAHS</name>
<evidence type="ECO:0000256" key="3">
    <source>
        <dbReference type="ARBA" id="ARBA00023163"/>
    </source>
</evidence>
<evidence type="ECO:0000313" key="6">
    <source>
        <dbReference type="Proteomes" id="UP000003100"/>
    </source>
</evidence>
<dbReference type="InterPro" id="IPR028082">
    <property type="entry name" value="Peripla_BP_I"/>
</dbReference>
<dbReference type="InterPro" id="IPR036388">
    <property type="entry name" value="WH-like_DNA-bd_sf"/>
</dbReference>
<dbReference type="SUPFAM" id="SSF46785">
    <property type="entry name" value="Winged helix' DNA-binding domain"/>
    <property type="match status" value="1"/>
</dbReference>
<proteinExistence type="predicted"/>
<dbReference type="PANTHER" id="PTHR30146">
    <property type="entry name" value="LACI-RELATED TRANSCRIPTIONAL REPRESSOR"/>
    <property type="match status" value="1"/>
</dbReference>
<dbReference type="HOGENOM" id="CLU_037628_15_0_9"/>
<dbReference type="Pfam" id="PF13377">
    <property type="entry name" value="Peripla_BP_3"/>
    <property type="match status" value="1"/>
</dbReference>
<feature type="domain" description="HTH gntR-type" evidence="4">
    <location>
        <begin position="5"/>
        <end position="73"/>
    </location>
</feature>
<dbReference type="PANTHER" id="PTHR30146:SF150">
    <property type="entry name" value="ARABINOSE METABOLISM TRANSCRIPTIONAL REPRESSOR"/>
    <property type="match status" value="1"/>
</dbReference>
<dbReference type="InterPro" id="IPR000524">
    <property type="entry name" value="Tscrpt_reg_HTH_GntR"/>
</dbReference>
<dbReference type="Pfam" id="PF00392">
    <property type="entry name" value="GntR"/>
    <property type="match status" value="1"/>
</dbReference>
<dbReference type="SMART" id="SM00345">
    <property type="entry name" value="HTH_GNTR"/>
    <property type="match status" value="1"/>
</dbReference>
<dbReference type="InterPro" id="IPR033532">
    <property type="entry name" value="AraR_ligand_bind_dom"/>
</dbReference>
<dbReference type="SUPFAM" id="SSF53822">
    <property type="entry name" value="Periplasmic binding protein-like I"/>
    <property type="match status" value="1"/>
</dbReference>
<evidence type="ECO:0000259" key="4">
    <source>
        <dbReference type="PROSITE" id="PS50949"/>
    </source>
</evidence>
<accession>C0CR61</accession>
<gene>
    <name evidence="5" type="ORF">RUMHYD_03374</name>
</gene>
<protein>
    <recommendedName>
        <fullName evidence="4">HTH gntR-type domain-containing protein</fullName>
    </recommendedName>
</protein>
<dbReference type="AlphaFoldDB" id="C0CR61"/>
<evidence type="ECO:0000313" key="5">
    <source>
        <dbReference type="EMBL" id="EEG47727.1"/>
    </source>
</evidence>
<sequence length="360" mass="41371">MTDNKPKYQVVIDWINEEIASGRMRIGDRLMPEEKLSKKFGLCRQTIRRATSQLVEEKVLTRLQGSGTYVGQILPHTPKKKHMNVAVVSTYYNSYIFPPTLRGIERTLSDAGYAMWLSFTDNRVERERVILEDILRKNNIDGLIVEAAKGALPNPNLSYYKELQKRNIPIIFFNDMYPGLDVPCVRLDDQCVTYKATKFLIQSGHKRIAGIFKLDDGQGRRRYSGYIDALREAEIQLNSRTTIWIDTDSELNLWEIEEHLFRRIKGCTGIVCYNDEVAVEVIDLALKRNIKIPQDLSIISIDDSELAQMSKVPFTSYSHPKEILGEKTAQNLLQMIENPAFDGNYLFESQAVVRDSIRQI</sequence>
<dbReference type="PATRIC" id="fig|476272.21.peg.46"/>
<keyword evidence="6" id="KW-1185">Reference proteome</keyword>
<evidence type="ECO:0000256" key="1">
    <source>
        <dbReference type="ARBA" id="ARBA00023015"/>
    </source>
</evidence>